<dbReference type="InterPro" id="IPR005025">
    <property type="entry name" value="FMN_Rdtase-like_dom"/>
</dbReference>
<evidence type="ECO:0000313" key="2">
    <source>
        <dbReference type="EMBL" id="MCT7376860.1"/>
    </source>
</evidence>
<dbReference type="PANTHER" id="PTHR30543:SF21">
    <property type="entry name" value="NAD(P)H-DEPENDENT FMN REDUCTASE LOT6"/>
    <property type="match status" value="1"/>
</dbReference>
<name>A0ABT2LQM9_9HYPH</name>
<dbReference type="Pfam" id="PF03358">
    <property type="entry name" value="FMN_red"/>
    <property type="match status" value="1"/>
</dbReference>
<organism evidence="2 3">
    <name type="scientific">Chelativorans salis</name>
    <dbReference type="NCBI Taxonomy" id="2978478"/>
    <lineage>
        <taxon>Bacteria</taxon>
        <taxon>Pseudomonadati</taxon>
        <taxon>Pseudomonadota</taxon>
        <taxon>Alphaproteobacteria</taxon>
        <taxon>Hyphomicrobiales</taxon>
        <taxon>Phyllobacteriaceae</taxon>
        <taxon>Chelativorans</taxon>
    </lineage>
</organism>
<gene>
    <name evidence="2" type="ORF">N5A92_17660</name>
</gene>
<protein>
    <submittedName>
        <fullName evidence="2">NAD(P)H-dependent oxidoreductase</fullName>
    </submittedName>
</protein>
<dbReference type="InterPro" id="IPR050712">
    <property type="entry name" value="NAD(P)H-dep_reductase"/>
</dbReference>
<keyword evidence="3" id="KW-1185">Reference proteome</keyword>
<reference evidence="2 3" key="1">
    <citation type="submission" date="2022-09" db="EMBL/GenBank/DDBJ databases">
        <title>Chelativorans salina sp. nov., a novel slightly halophilic bacterium isolated from a saline lake sediment enrichment.</title>
        <authorList>
            <person name="Gao L."/>
            <person name="Fang B.-Z."/>
            <person name="Li W.-J."/>
        </authorList>
    </citation>
    <scope>NUCLEOTIDE SEQUENCE [LARGE SCALE GENOMIC DNA]</scope>
    <source>
        <strain evidence="2 3">EGI FJ00035</strain>
    </source>
</reference>
<proteinExistence type="predicted"/>
<dbReference type="InterPro" id="IPR029039">
    <property type="entry name" value="Flavoprotein-like_sf"/>
</dbReference>
<accession>A0ABT2LQM9</accession>
<dbReference type="SUPFAM" id="SSF52218">
    <property type="entry name" value="Flavoproteins"/>
    <property type="match status" value="1"/>
</dbReference>
<dbReference type="Gene3D" id="3.40.50.360">
    <property type="match status" value="1"/>
</dbReference>
<comment type="caution">
    <text evidence="2">The sequence shown here is derived from an EMBL/GenBank/DDBJ whole genome shotgun (WGS) entry which is preliminary data.</text>
</comment>
<evidence type="ECO:0000259" key="1">
    <source>
        <dbReference type="Pfam" id="PF03358"/>
    </source>
</evidence>
<evidence type="ECO:0000313" key="3">
    <source>
        <dbReference type="Proteomes" id="UP001320831"/>
    </source>
</evidence>
<sequence>MSAMTKIAVLVGSLRKESFSRKVAAAITGLEKNLSFDFVDIGKISYFNEDLEANPPADWTDYRNRIIAADAVLFVTPEYVRSVPAVLKNAVDVGSRPYGQGVLMGKPAAIVSTSLGAIGAFGANHHLRQSLASLDMPTLGQPECYIGNTGRLFDDDGELVDEGTREFLATFAKSFKEFVEKMVRPGSELHLLERTIA</sequence>
<dbReference type="PANTHER" id="PTHR30543">
    <property type="entry name" value="CHROMATE REDUCTASE"/>
    <property type="match status" value="1"/>
</dbReference>
<dbReference type="EMBL" id="JAOCZP010000005">
    <property type="protein sequence ID" value="MCT7376860.1"/>
    <property type="molecule type" value="Genomic_DNA"/>
</dbReference>
<dbReference type="Proteomes" id="UP001320831">
    <property type="component" value="Unassembled WGS sequence"/>
</dbReference>
<feature type="domain" description="NADPH-dependent FMN reductase-like" evidence="1">
    <location>
        <begin position="5"/>
        <end position="148"/>
    </location>
</feature>